<dbReference type="Proteomes" id="UP001293254">
    <property type="component" value="Unassembled WGS sequence"/>
</dbReference>
<reference evidence="1" key="2">
    <citation type="journal article" date="2024" name="Plant">
        <title>Genomic evolution and insights into agronomic trait innovations of Sesamum species.</title>
        <authorList>
            <person name="Miao H."/>
            <person name="Wang L."/>
            <person name="Qu L."/>
            <person name="Liu H."/>
            <person name="Sun Y."/>
            <person name="Le M."/>
            <person name="Wang Q."/>
            <person name="Wei S."/>
            <person name="Zheng Y."/>
            <person name="Lin W."/>
            <person name="Duan Y."/>
            <person name="Cao H."/>
            <person name="Xiong S."/>
            <person name="Wang X."/>
            <person name="Wei L."/>
            <person name="Li C."/>
            <person name="Ma Q."/>
            <person name="Ju M."/>
            <person name="Zhao R."/>
            <person name="Li G."/>
            <person name="Mu C."/>
            <person name="Tian Q."/>
            <person name="Mei H."/>
            <person name="Zhang T."/>
            <person name="Gao T."/>
            <person name="Zhang H."/>
        </authorList>
    </citation>
    <scope>NUCLEOTIDE SEQUENCE</scope>
    <source>
        <strain evidence="1">3651</strain>
    </source>
</reference>
<proteinExistence type="predicted"/>
<dbReference type="AlphaFoldDB" id="A0AAE1XZ18"/>
<gene>
    <name evidence="1" type="ORF">Salat_2436700</name>
</gene>
<accession>A0AAE1XZ18</accession>
<organism evidence="1 2">
    <name type="scientific">Sesamum alatum</name>
    <dbReference type="NCBI Taxonomy" id="300844"/>
    <lineage>
        <taxon>Eukaryota</taxon>
        <taxon>Viridiplantae</taxon>
        <taxon>Streptophyta</taxon>
        <taxon>Embryophyta</taxon>
        <taxon>Tracheophyta</taxon>
        <taxon>Spermatophyta</taxon>
        <taxon>Magnoliopsida</taxon>
        <taxon>eudicotyledons</taxon>
        <taxon>Gunneridae</taxon>
        <taxon>Pentapetalae</taxon>
        <taxon>asterids</taxon>
        <taxon>lamiids</taxon>
        <taxon>Lamiales</taxon>
        <taxon>Pedaliaceae</taxon>
        <taxon>Sesamum</taxon>
    </lineage>
</organism>
<evidence type="ECO:0000313" key="2">
    <source>
        <dbReference type="Proteomes" id="UP001293254"/>
    </source>
</evidence>
<dbReference type="EMBL" id="JACGWO010000009">
    <property type="protein sequence ID" value="KAK4420237.1"/>
    <property type="molecule type" value="Genomic_DNA"/>
</dbReference>
<protein>
    <submittedName>
        <fullName evidence="1">Uncharacterized protein</fullName>
    </submittedName>
</protein>
<evidence type="ECO:0000313" key="1">
    <source>
        <dbReference type="EMBL" id="KAK4420237.1"/>
    </source>
</evidence>
<sequence length="112" mass="11786">MDAYMKNWCSENASKVFNKRPSRDLSFGSCRHYPVLAADMYFFDFRLNMVFATVATTVAQLHSGDDTVCPSLHGAGVAPLLWGDGKGVGAAEGMDLWVGSGGGNGFGGGGSD</sequence>
<name>A0AAE1XZ18_9LAMI</name>
<keyword evidence="2" id="KW-1185">Reference proteome</keyword>
<reference evidence="1" key="1">
    <citation type="submission" date="2020-06" db="EMBL/GenBank/DDBJ databases">
        <authorList>
            <person name="Li T."/>
            <person name="Hu X."/>
            <person name="Zhang T."/>
            <person name="Song X."/>
            <person name="Zhang H."/>
            <person name="Dai N."/>
            <person name="Sheng W."/>
            <person name="Hou X."/>
            <person name="Wei L."/>
        </authorList>
    </citation>
    <scope>NUCLEOTIDE SEQUENCE</scope>
    <source>
        <strain evidence="1">3651</strain>
        <tissue evidence="1">Leaf</tissue>
    </source>
</reference>
<comment type="caution">
    <text evidence="1">The sequence shown here is derived from an EMBL/GenBank/DDBJ whole genome shotgun (WGS) entry which is preliminary data.</text>
</comment>